<protein>
    <submittedName>
        <fullName evidence="2">Uncharacterized protein</fullName>
    </submittedName>
</protein>
<keyword evidence="1" id="KW-0472">Membrane</keyword>
<keyword evidence="1" id="KW-1133">Transmembrane helix</keyword>
<dbReference type="Proteomes" id="UP000078492">
    <property type="component" value="Unassembled WGS sequence"/>
</dbReference>
<name>A0A151IZU6_9HYME</name>
<reference evidence="2 3" key="1">
    <citation type="submission" date="2015-09" db="EMBL/GenBank/DDBJ databases">
        <title>Trachymyrmex cornetzi WGS genome.</title>
        <authorList>
            <person name="Nygaard S."/>
            <person name="Hu H."/>
            <person name="Boomsma J."/>
            <person name="Zhang G."/>
        </authorList>
    </citation>
    <scope>NUCLEOTIDE SEQUENCE [LARGE SCALE GENOMIC DNA]</scope>
    <source>
        <strain evidence="2">Tcor2-1</strain>
        <tissue evidence="2">Whole body</tissue>
    </source>
</reference>
<keyword evidence="3" id="KW-1185">Reference proteome</keyword>
<keyword evidence="1" id="KW-0812">Transmembrane</keyword>
<organism evidence="2 3">
    <name type="scientific">Trachymyrmex cornetzi</name>
    <dbReference type="NCBI Taxonomy" id="471704"/>
    <lineage>
        <taxon>Eukaryota</taxon>
        <taxon>Metazoa</taxon>
        <taxon>Ecdysozoa</taxon>
        <taxon>Arthropoda</taxon>
        <taxon>Hexapoda</taxon>
        <taxon>Insecta</taxon>
        <taxon>Pterygota</taxon>
        <taxon>Neoptera</taxon>
        <taxon>Endopterygota</taxon>
        <taxon>Hymenoptera</taxon>
        <taxon>Apocrita</taxon>
        <taxon>Aculeata</taxon>
        <taxon>Formicoidea</taxon>
        <taxon>Formicidae</taxon>
        <taxon>Myrmicinae</taxon>
        <taxon>Trachymyrmex</taxon>
    </lineage>
</organism>
<evidence type="ECO:0000313" key="2">
    <source>
        <dbReference type="EMBL" id="KYN14581.1"/>
    </source>
</evidence>
<accession>A0A151IZU6</accession>
<gene>
    <name evidence="2" type="ORF">ALC57_13215</name>
</gene>
<evidence type="ECO:0000313" key="3">
    <source>
        <dbReference type="Proteomes" id="UP000078492"/>
    </source>
</evidence>
<dbReference type="STRING" id="471704.A0A151IZU6"/>
<sequence>MLFTNRKQKFGENIAAFGLDIERLARLAYPECSDLMRDKIACAQFLLVLCTCLYIKPTTMLFLFDLKQCVEFYELSQYTHSEKFKYFVSFLRENCITNKRDAANILYRIYVKNSAIVC</sequence>
<dbReference type="AlphaFoldDB" id="A0A151IZU6"/>
<proteinExistence type="predicted"/>
<evidence type="ECO:0000256" key="1">
    <source>
        <dbReference type="SAM" id="Phobius"/>
    </source>
</evidence>
<dbReference type="EMBL" id="KQ980678">
    <property type="protein sequence ID" value="KYN14581.1"/>
    <property type="molecule type" value="Genomic_DNA"/>
</dbReference>
<feature type="transmembrane region" description="Helical" evidence="1">
    <location>
        <begin position="45"/>
        <end position="64"/>
    </location>
</feature>